<dbReference type="PANTHER" id="PTHR47577:SF2">
    <property type="entry name" value="THAP DOMAIN CONTAINING 9"/>
    <property type="match status" value="1"/>
</dbReference>
<protein>
    <recommendedName>
        <fullName evidence="6">THAP-type domain-containing protein</fullName>
    </recommendedName>
</protein>
<dbReference type="GO" id="GO:0008270">
    <property type="term" value="F:zinc ion binding"/>
    <property type="evidence" value="ECO:0007669"/>
    <property type="project" value="UniProtKB-KW"/>
</dbReference>
<keyword evidence="4 5" id="KW-0238">DNA-binding</keyword>
<keyword evidence="2 5" id="KW-0863">Zinc-finger</keyword>
<feature type="domain" description="THAP-type" evidence="6">
    <location>
        <begin position="1"/>
        <end position="80"/>
    </location>
</feature>
<dbReference type="SUPFAM" id="SSF57716">
    <property type="entry name" value="Glucocorticoid receptor-like (DNA-binding domain)"/>
    <property type="match status" value="1"/>
</dbReference>
<evidence type="ECO:0000256" key="5">
    <source>
        <dbReference type="PROSITE-ProRule" id="PRU00309"/>
    </source>
</evidence>
<evidence type="ECO:0000256" key="2">
    <source>
        <dbReference type="ARBA" id="ARBA00022771"/>
    </source>
</evidence>
<name>A0AAW0P3M2_9GOBI</name>
<sequence>MACSAFNCSKRPSRDVNLQFFRYPHGDPERLKLWLVNVRRESWTPSSTSRLWSEHFDENQFLLSKKGKRVLKKDAVPIIFNFPAHLQKKVTPRIDLPQSTWKRTQGSHQALNSRPCEGRLEQAESCLLQRCLQASASSTSGEERGTGNCLLRDNTEILDSTSATVNVARRMDLVSVEVHLPENAITDIPGNIDILDTISEYKEAAINYISDFIVTKMKKHVTCMPCVQALIGDNLESHPFLELKSRGGLQSPSAGIVAVCQMTEKCFQRLLRSNGEITPPGRQTTTAIVTQVLGECLDKDLFPSLHCHMFDTSVESNHVHLLVKMASAWYCKIRLNHLAKQQTEKDLTTGHY</sequence>
<evidence type="ECO:0000256" key="1">
    <source>
        <dbReference type="ARBA" id="ARBA00022723"/>
    </source>
</evidence>
<evidence type="ECO:0000256" key="3">
    <source>
        <dbReference type="ARBA" id="ARBA00022833"/>
    </source>
</evidence>
<comment type="caution">
    <text evidence="7">The sequence shown here is derived from an EMBL/GenBank/DDBJ whole genome shotgun (WGS) entry which is preliminary data.</text>
</comment>
<keyword evidence="3" id="KW-0862">Zinc</keyword>
<evidence type="ECO:0000313" key="7">
    <source>
        <dbReference type="EMBL" id="KAK7909448.1"/>
    </source>
</evidence>
<evidence type="ECO:0000256" key="4">
    <source>
        <dbReference type="ARBA" id="ARBA00023125"/>
    </source>
</evidence>
<dbReference type="Pfam" id="PF05485">
    <property type="entry name" value="THAP"/>
    <property type="match status" value="1"/>
</dbReference>
<proteinExistence type="predicted"/>
<reference evidence="8" key="1">
    <citation type="submission" date="2024-04" db="EMBL/GenBank/DDBJ databases">
        <title>Salinicola lusitanus LLJ914,a marine bacterium isolated from the Okinawa Trough.</title>
        <authorList>
            <person name="Li J."/>
        </authorList>
    </citation>
    <scope>NUCLEOTIDE SEQUENCE [LARGE SCALE GENOMIC DNA]</scope>
</reference>
<dbReference type="InterPro" id="IPR006612">
    <property type="entry name" value="THAP_Znf"/>
</dbReference>
<dbReference type="AlphaFoldDB" id="A0AAW0P3M2"/>
<gene>
    <name evidence="7" type="ORF">WMY93_014132</name>
</gene>
<dbReference type="Proteomes" id="UP001460270">
    <property type="component" value="Unassembled WGS sequence"/>
</dbReference>
<keyword evidence="8" id="KW-1185">Reference proteome</keyword>
<dbReference type="PANTHER" id="PTHR47577">
    <property type="entry name" value="THAP DOMAIN-CONTAINING PROTEIN 6"/>
    <property type="match status" value="1"/>
</dbReference>
<dbReference type="SMART" id="SM00980">
    <property type="entry name" value="THAP"/>
    <property type="match status" value="1"/>
</dbReference>
<evidence type="ECO:0000313" key="8">
    <source>
        <dbReference type="Proteomes" id="UP001460270"/>
    </source>
</evidence>
<keyword evidence="1" id="KW-0479">Metal-binding</keyword>
<dbReference type="EMBL" id="JBBPFD010000010">
    <property type="protein sequence ID" value="KAK7909448.1"/>
    <property type="molecule type" value="Genomic_DNA"/>
</dbReference>
<accession>A0AAW0P3M2</accession>
<organism evidence="7 8">
    <name type="scientific">Mugilogobius chulae</name>
    <name type="common">yellowstripe goby</name>
    <dbReference type="NCBI Taxonomy" id="88201"/>
    <lineage>
        <taxon>Eukaryota</taxon>
        <taxon>Metazoa</taxon>
        <taxon>Chordata</taxon>
        <taxon>Craniata</taxon>
        <taxon>Vertebrata</taxon>
        <taxon>Euteleostomi</taxon>
        <taxon>Actinopterygii</taxon>
        <taxon>Neopterygii</taxon>
        <taxon>Teleostei</taxon>
        <taxon>Neoteleostei</taxon>
        <taxon>Acanthomorphata</taxon>
        <taxon>Gobiaria</taxon>
        <taxon>Gobiiformes</taxon>
        <taxon>Gobioidei</taxon>
        <taxon>Gobiidae</taxon>
        <taxon>Gobionellinae</taxon>
        <taxon>Mugilogobius</taxon>
    </lineage>
</organism>
<dbReference type="PROSITE" id="PS50950">
    <property type="entry name" value="ZF_THAP"/>
    <property type="match status" value="1"/>
</dbReference>
<dbReference type="GO" id="GO:0003677">
    <property type="term" value="F:DNA binding"/>
    <property type="evidence" value="ECO:0007669"/>
    <property type="project" value="UniProtKB-UniRule"/>
</dbReference>
<dbReference type="SMART" id="SM00692">
    <property type="entry name" value="DM3"/>
    <property type="match status" value="1"/>
</dbReference>
<evidence type="ECO:0000259" key="6">
    <source>
        <dbReference type="PROSITE" id="PS50950"/>
    </source>
</evidence>